<accession>A0A8D8ABY0</accession>
<dbReference type="AlphaFoldDB" id="A0A8D8ABY0"/>
<reference evidence="1" key="1">
    <citation type="submission" date="2021-05" db="EMBL/GenBank/DDBJ databases">
        <authorList>
            <person name="Alioto T."/>
            <person name="Alioto T."/>
            <person name="Gomez Garrido J."/>
        </authorList>
    </citation>
    <scope>NUCLEOTIDE SEQUENCE</scope>
</reference>
<protein>
    <submittedName>
        <fullName evidence="1">(northern house mosquito) hypothetical protein</fullName>
    </submittedName>
</protein>
<evidence type="ECO:0000313" key="1">
    <source>
        <dbReference type="EMBL" id="CAG6451626.1"/>
    </source>
</evidence>
<dbReference type="EMBL" id="HBUE01018686">
    <property type="protein sequence ID" value="CAG6451626.1"/>
    <property type="molecule type" value="Transcribed_RNA"/>
</dbReference>
<proteinExistence type="predicted"/>
<sequence length="147" mass="16835">MNMNSKKRKQATQFLMSTGDISIGEASEIIRESPSIINNVANVPVPVRIALIDYPSAGCTEEHFERIQTFILDAVFHRKAAYLLDLLLMEGRYVMVLTQNMESAWFVRGLIPKMKIAGLRVKVPTKHQINQFFALKLLNRPIKQEQY</sequence>
<name>A0A8D8ABY0_CULPI</name>
<organism evidence="1">
    <name type="scientific">Culex pipiens</name>
    <name type="common">House mosquito</name>
    <dbReference type="NCBI Taxonomy" id="7175"/>
    <lineage>
        <taxon>Eukaryota</taxon>
        <taxon>Metazoa</taxon>
        <taxon>Ecdysozoa</taxon>
        <taxon>Arthropoda</taxon>
        <taxon>Hexapoda</taxon>
        <taxon>Insecta</taxon>
        <taxon>Pterygota</taxon>
        <taxon>Neoptera</taxon>
        <taxon>Endopterygota</taxon>
        <taxon>Diptera</taxon>
        <taxon>Nematocera</taxon>
        <taxon>Culicoidea</taxon>
        <taxon>Culicidae</taxon>
        <taxon>Culicinae</taxon>
        <taxon>Culicini</taxon>
        <taxon>Culex</taxon>
        <taxon>Culex</taxon>
    </lineage>
</organism>